<comment type="caution">
    <text evidence="1">The sequence shown here is derived from an EMBL/GenBank/DDBJ whole genome shotgun (WGS) entry which is preliminary data.</text>
</comment>
<proteinExistence type="predicted"/>
<accession>A0ACB9CNF8</accession>
<reference evidence="1 2" key="2">
    <citation type="journal article" date="2022" name="Mol. Ecol. Resour.">
        <title>The genomes of chicory, endive, great burdock and yacon provide insights into Asteraceae paleo-polyploidization history and plant inulin production.</title>
        <authorList>
            <person name="Fan W."/>
            <person name="Wang S."/>
            <person name="Wang H."/>
            <person name="Wang A."/>
            <person name="Jiang F."/>
            <person name="Liu H."/>
            <person name="Zhao H."/>
            <person name="Xu D."/>
            <person name="Zhang Y."/>
        </authorList>
    </citation>
    <scope>NUCLEOTIDE SEQUENCE [LARGE SCALE GENOMIC DNA]</scope>
    <source>
        <strain evidence="2">cv. Niubang</strain>
    </source>
</reference>
<sequence length="161" mass="17365">MVEEVVVVEDVRDDEETNLNPNPNLGVHGEDASMQQCGSVDQNPKVFDDAAHARVSIFEHLLEAAGVNGAATHSSGPLTYGNVSILTRGRKEGSSSPKSTSFAEVVAVDQKGGDTSMKNDENLLIIYDNNIGLDFNSTRSLNSKFELNARSEDLCMVSYSN</sequence>
<gene>
    <name evidence="1" type="ORF">L6452_15233</name>
</gene>
<protein>
    <submittedName>
        <fullName evidence="1">Uncharacterized protein</fullName>
    </submittedName>
</protein>
<keyword evidence="2" id="KW-1185">Reference proteome</keyword>
<dbReference type="Proteomes" id="UP001055879">
    <property type="component" value="Linkage Group LG04"/>
</dbReference>
<evidence type="ECO:0000313" key="1">
    <source>
        <dbReference type="EMBL" id="KAI3735723.1"/>
    </source>
</evidence>
<reference evidence="2" key="1">
    <citation type="journal article" date="2022" name="Mol. Ecol. Resour.">
        <title>The genomes of chicory, endive, great burdock and yacon provide insights into Asteraceae palaeo-polyploidization history and plant inulin production.</title>
        <authorList>
            <person name="Fan W."/>
            <person name="Wang S."/>
            <person name="Wang H."/>
            <person name="Wang A."/>
            <person name="Jiang F."/>
            <person name="Liu H."/>
            <person name="Zhao H."/>
            <person name="Xu D."/>
            <person name="Zhang Y."/>
        </authorList>
    </citation>
    <scope>NUCLEOTIDE SEQUENCE [LARGE SCALE GENOMIC DNA]</scope>
    <source>
        <strain evidence="2">cv. Niubang</strain>
    </source>
</reference>
<dbReference type="EMBL" id="CM042050">
    <property type="protein sequence ID" value="KAI3735723.1"/>
    <property type="molecule type" value="Genomic_DNA"/>
</dbReference>
<organism evidence="1 2">
    <name type="scientific">Arctium lappa</name>
    <name type="common">Greater burdock</name>
    <name type="synonym">Lappa major</name>
    <dbReference type="NCBI Taxonomy" id="4217"/>
    <lineage>
        <taxon>Eukaryota</taxon>
        <taxon>Viridiplantae</taxon>
        <taxon>Streptophyta</taxon>
        <taxon>Embryophyta</taxon>
        <taxon>Tracheophyta</taxon>
        <taxon>Spermatophyta</taxon>
        <taxon>Magnoliopsida</taxon>
        <taxon>eudicotyledons</taxon>
        <taxon>Gunneridae</taxon>
        <taxon>Pentapetalae</taxon>
        <taxon>asterids</taxon>
        <taxon>campanulids</taxon>
        <taxon>Asterales</taxon>
        <taxon>Asteraceae</taxon>
        <taxon>Carduoideae</taxon>
        <taxon>Cardueae</taxon>
        <taxon>Arctiinae</taxon>
        <taxon>Arctium</taxon>
    </lineage>
</organism>
<evidence type="ECO:0000313" key="2">
    <source>
        <dbReference type="Proteomes" id="UP001055879"/>
    </source>
</evidence>
<name>A0ACB9CNF8_ARCLA</name>